<dbReference type="PANTHER" id="PTHR34136">
    <property type="match status" value="1"/>
</dbReference>
<protein>
    <recommendedName>
        <fullName evidence="5">N-acetylglucosaminyldiphosphoundecaprenol N-acetyl-beta-D-mannosaminyltransferase</fullName>
    </recommendedName>
</protein>
<proteinExistence type="predicted"/>
<organism evidence="3 4">
    <name type="scientific">Mobilicoccus caccae</name>
    <dbReference type="NCBI Taxonomy" id="1859295"/>
    <lineage>
        <taxon>Bacteria</taxon>
        <taxon>Bacillati</taxon>
        <taxon>Actinomycetota</taxon>
        <taxon>Actinomycetes</taxon>
        <taxon>Micrococcales</taxon>
        <taxon>Dermatophilaceae</taxon>
        <taxon>Mobilicoccus</taxon>
    </lineage>
</organism>
<dbReference type="InterPro" id="IPR004629">
    <property type="entry name" value="WecG_TagA_CpsF"/>
</dbReference>
<name>A0ABQ6IN01_9MICO</name>
<evidence type="ECO:0000256" key="2">
    <source>
        <dbReference type="ARBA" id="ARBA00022679"/>
    </source>
</evidence>
<keyword evidence="4" id="KW-1185">Reference proteome</keyword>
<dbReference type="Pfam" id="PF03808">
    <property type="entry name" value="Glyco_tran_WecG"/>
    <property type="match status" value="1"/>
</dbReference>
<accession>A0ABQ6IN01</accession>
<evidence type="ECO:0000313" key="4">
    <source>
        <dbReference type="Proteomes" id="UP001157126"/>
    </source>
</evidence>
<evidence type="ECO:0000256" key="1">
    <source>
        <dbReference type="ARBA" id="ARBA00022676"/>
    </source>
</evidence>
<sequence length="275" mass="30884">MSFARRPHERSRRLAVRRRRPAVKAAGVQVEHWEADPLLNHLRETVTQAPEAEPAVAIGSINLDHLHHFGEGRIELENQPEESGVDWIMLADGAPIAGRASRATNLEWPRLTGADLLPDILALAEEQKLIVGFLGGTPESHENLRPVLAERYPGLPPAKFWAPERDQVDSVEGSEQLAEEIRLAGVDVLNVALGKPRQEIWIHHYGDATGARLLLAFGASADFLAGKVSRAPEWVQERGLEWAYRLAQEPTRLARRYLVQAPPAWLKWRRARRVR</sequence>
<comment type="caution">
    <text evidence="3">The sequence shown here is derived from an EMBL/GenBank/DDBJ whole genome shotgun (WGS) entry which is preliminary data.</text>
</comment>
<dbReference type="Proteomes" id="UP001157126">
    <property type="component" value="Unassembled WGS sequence"/>
</dbReference>
<dbReference type="CDD" id="cd06533">
    <property type="entry name" value="Glyco_transf_WecG_TagA"/>
    <property type="match status" value="1"/>
</dbReference>
<dbReference type="PANTHER" id="PTHR34136:SF1">
    <property type="entry name" value="UDP-N-ACETYL-D-MANNOSAMINURONIC ACID TRANSFERASE"/>
    <property type="match status" value="1"/>
</dbReference>
<evidence type="ECO:0008006" key="5">
    <source>
        <dbReference type="Google" id="ProtNLM"/>
    </source>
</evidence>
<keyword evidence="1" id="KW-0328">Glycosyltransferase</keyword>
<keyword evidence="2" id="KW-0808">Transferase</keyword>
<dbReference type="RefSeq" id="WP_284302768.1">
    <property type="nucleotide sequence ID" value="NZ_BSUO01000001.1"/>
</dbReference>
<gene>
    <name evidence="3" type="ORF">GCM10025883_07600</name>
</gene>
<dbReference type="NCBIfam" id="TIGR00696">
    <property type="entry name" value="wecG_tagA_cpsF"/>
    <property type="match status" value="1"/>
</dbReference>
<evidence type="ECO:0000313" key="3">
    <source>
        <dbReference type="EMBL" id="GMA38715.1"/>
    </source>
</evidence>
<dbReference type="EMBL" id="BSUO01000001">
    <property type="protein sequence ID" value="GMA38715.1"/>
    <property type="molecule type" value="Genomic_DNA"/>
</dbReference>
<reference evidence="4" key="1">
    <citation type="journal article" date="2019" name="Int. J. Syst. Evol. Microbiol.">
        <title>The Global Catalogue of Microorganisms (GCM) 10K type strain sequencing project: providing services to taxonomists for standard genome sequencing and annotation.</title>
        <authorList>
            <consortium name="The Broad Institute Genomics Platform"/>
            <consortium name="The Broad Institute Genome Sequencing Center for Infectious Disease"/>
            <person name="Wu L."/>
            <person name="Ma J."/>
        </authorList>
    </citation>
    <scope>NUCLEOTIDE SEQUENCE [LARGE SCALE GENOMIC DNA]</scope>
    <source>
        <strain evidence="4">NBRC 113072</strain>
    </source>
</reference>